<dbReference type="RefSeq" id="WP_253623417.1">
    <property type="nucleotide sequence ID" value="NZ_CP126004.1"/>
</dbReference>
<evidence type="ECO:0000313" key="2">
    <source>
        <dbReference type="Proteomes" id="UP001565471"/>
    </source>
</evidence>
<proteinExistence type="predicted"/>
<sequence length="72" mass="8321">MFRTASVRRNVADNLRRTHAIPRSVPDDLILSLRDELSFMDSDEMHGYLTEEYSRLGDWGQVIARNLSLELA</sequence>
<accession>A0ABV4F121</accession>
<name>A0ABV4F121_BRAEL</name>
<keyword evidence="2" id="KW-1185">Reference proteome</keyword>
<organism evidence="1 2">
    <name type="scientific">Bradyrhizobium elkanii</name>
    <dbReference type="NCBI Taxonomy" id="29448"/>
    <lineage>
        <taxon>Bacteria</taxon>
        <taxon>Pseudomonadati</taxon>
        <taxon>Pseudomonadota</taxon>
        <taxon>Alphaproteobacteria</taxon>
        <taxon>Hyphomicrobiales</taxon>
        <taxon>Nitrobacteraceae</taxon>
        <taxon>Bradyrhizobium</taxon>
    </lineage>
</organism>
<comment type="caution">
    <text evidence="1">The sequence shown here is derived from an EMBL/GenBank/DDBJ whole genome shotgun (WGS) entry which is preliminary data.</text>
</comment>
<evidence type="ECO:0000313" key="1">
    <source>
        <dbReference type="EMBL" id="MEY9316789.1"/>
    </source>
</evidence>
<protein>
    <submittedName>
        <fullName evidence="1">Uncharacterized protein</fullName>
    </submittedName>
</protein>
<dbReference type="Proteomes" id="UP001565471">
    <property type="component" value="Unassembled WGS sequence"/>
</dbReference>
<gene>
    <name evidence="1" type="ORF">ABIF29_003588</name>
</gene>
<dbReference type="EMBL" id="JBGBZA010000002">
    <property type="protein sequence ID" value="MEY9316789.1"/>
    <property type="molecule type" value="Genomic_DNA"/>
</dbReference>
<reference evidence="1 2" key="1">
    <citation type="submission" date="2024-07" db="EMBL/GenBank/DDBJ databases">
        <title>Genomic Encyclopedia of Type Strains, Phase V (KMG-V): Genome sequencing to study the core and pangenomes of soil and plant-associated prokaryotes.</title>
        <authorList>
            <person name="Whitman W."/>
        </authorList>
    </citation>
    <scope>NUCLEOTIDE SEQUENCE [LARGE SCALE GENOMIC DNA]</scope>
    <source>
        <strain evidence="1 2">USDA 415</strain>
    </source>
</reference>